<dbReference type="GO" id="GO:0003677">
    <property type="term" value="F:DNA binding"/>
    <property type="evidence" value="ECO:0007669"/>
    <property type="project" value="UniProtKB-KW"/>
</dbReference>
<dbReference type="REBASE" id="112476">
    <property type="entry name" value="S.Pfl279ORF22030P"/>
</dbReference>
<evidence type="ECO:0000313" key="5">
    <source>
        <dbReference type="EMBL" id="KIR22320.1"/>
    </source>
</evidence>
<evidence type="ECO:0000256" key="2">
    <source>
        <dbReference type="ARBA" id="ARBA00022747"/>
    </source>
</evidence>
<dbReference type="InterPro" id="IPR044946">
    <property type="entry name" value="Restrct_endonuc_typeI_TRD_sf"/>
</dbReference>
<name>A0A0D0TN01_PSEFL</name>
<proteinExistence type="inferred from homology"/>
<dbReference type="Gene3D" id="3.90.220.20">
    <property type="entry name" value="DNA methylase specificity domains"/>
    <property type="match status" value="2"/>
</dbReference>
<dbReference type="AlphaFoldDB" id="A0A0D0TN01"/>
<dbReference type="PANTHER" id="PTHR30408">
    <property type="entry name" value="TYPE-1 RESTRICTION ENZYME ECOKI SPECIFICITY PROTEIN"/>
    <property type="match status" value="1"/>
</dbReference>
<feature type="domain" description="Type I restriction modification DNA specificity" evidence="4">
    <location>
        <begin position="315"/>
        <end position="417"/>
    </location>
</feature>
<evidence type="ECO:0000256" key="3">
    <source>
        <dbReference type="ARBA" id="ARBA00023125"/>
    </source>
</evidence>
<accession>A0A0D0TN01</accession>
<evidence type="ECO:0000259" key="4">
    <source>
        <dbReference type="Pfam" id="PF01420"/>
    </source>
</evidence>
<comment type="similarity">
    <text evidence="1">Belongs to the type-I restriction system S methylase family.</text>
</comment>
<dbReference type="CDD" id="cd17253">
    <property type="entry name" value="RMtype1_S_Eco933I-TRD2-CR2_like"/>
    <property type="match status" value="1"/>
</dbReference>
<dbReference type="InterPro" id="IPR052021">
    <property type="entry name" value="Type-I_RS_S_subunit"/>
</dbReference>
<dbReference type="CDD" id="cd16961">
    <property type="entry name" value="RMtype1_S_TRD-CR_like"/>
    <property type="match status" value="1"/>
</dbReference>
<dbReference type="GO" id="GO:0009307">
    <property type="term" value="P:DNA restriction-modification system"/>
    <property type="evidence" value="ECO:0007669"/>
    <property type="project" value="UniProtKB-KW"/>
</dbReference>
<dbReference type="EMBL" id="JXCQ01000014">
    <property type="protein sequence ID" value="KIR22320.1"/>
    <property type="molecule type" value="Genomic_DNA"/>
</dbReference>
<sequence>MSHYKTYPAYKDSGVEWLGQVPEHWQVKRLKFIATVQTGVAKGKDNVGKDTIEVPYLRVANVQDGYLSLDDVTTIEIPRADLSRYSLCPGDVLMNEGGDFDKLGRGHVWQGEIEPCIHQNHVFAVRPAKVPPYWLNAFTGSQAAQFYFMGRSKQSTNLASISSSNVMELPIVVPPDDELSAVLTHLDRETVRIDGLIEKKTRFIELLREKRQTLITHAVTKGVDPNVKMKGSGVEWLGEVPGHWSKPMSLLSLAKHEQHSFVNGPFGSDLLTTELTTEGVPVVYIRDIRASAYRRVSEVCVSPNKAEQLRFCNVLPGDVIISKVGDPPGIAAVYPAGEQEGIVTQDVMRFRVDELQIEPAFMAMLINSDYGRFNISQISVESTRLRVGLGDFKQLKFTIPPVVEQRIILATLQPMLARVDALMDKTAVSVLLLKERRSALITAAVTGRIDLREAV</sequence>
<comment type="caution">
    <text evidence="5">The sequence shown here is derived from an EMBL/GenBank/DDBJ whole genome shotgun (WGS) entry which is preliminary data.</text>
</comment>
<dbReference type="PANTHER" id="PTHR30408:SF12">
    <property type="entry name" value="TYPE I RESTRICTION ENZYME MJAVIII SPECIFICITY SUBUNIT"/>
    <property type="match status" value="1"/>
</dbReference>
<gene>
    <name evidence="5" type="primary">hsdS</name>
    <name evidence="5" type="ORF">PFLU3_22010</name>
</gene>
<dbReference type="Pfam" id="PF01420">
    <property type="entry name" value="Methylase_S"/>
    <property type="match status" value="1"/>
</dbReference>
<organism evidence="5 6">
    <name type="scientific">Pseudomonas fluorescens</name>
    <dbReference type="NCBI Taxonomy" id="294"/>
    <lineage>
        <taxon>Bacteria</taxon>
        <taxon>Pseudomonadati</taxon>
        <taxon>Pseudomonadota</taxon>
        <taxon>Gammaproteobacteria</taxon>
        <taxon>Pseudomonadales</taxon>
        <taxon>Pseudomonadaceae</taxon>
        <taxon>Pseudomonas</taxon>
    </lineage>
</organism>
<evidence type="ECO:0000256" key="1">
    <source>
        <dbReference type="ARBA" id="ARBA00010923"/>
    </source>
</evidence>
<dbReference type="Proteomes" id="UP000032210">
    <property type="component" value="Unassembled WGS sequence"/>
</dbReference>
<dbReference type="InterPro" id="IPR000055">
    <property type="entry name" value="Restrct_endonuc_typeI_TRD"/>
</dbReference>
<evidence type="ECO:0000313" key="6">
    <source>
        <dbReference type="Proteomes" id="UP000032210"/>
    </source>
</evidence>
<dbReference type="SUPFAM" id="SSF116734">
    <property type="entry name" value="DNA methylase specificity domain"/>
    <property type="match status" value="2"/>
</dbReference>
<keyword evidence="3" id="KW-0238">DNA-binding</keyword>
<protein>
    <submittedName>
        <fullName evidence="5">HsdS protein</fullName>
    </submittedName>
</protein>
<dbReference type="PATRIC" id="fig|294.125.peg.2253"/>
<dbReference type="RefSeq" id="WP_043048422.1">
    <property type="nucleotide sequence ID" value="NZ_JXCQ01000014.1"/>
</dbReference>
<reference evidence="5 6" key="1">
    <citation type="submission" date="2015-01" db="EMBL/GenBank/DDBJ databases">
        <title>Genome sequence of the beneficial rhizobacterium Pseudomonas fluorescens 2-79.</title>
        <authorList>
            <person name="Thuermer A."/>
            <person name="Daniel R."/>
        </authorList>
    </citation>
    <scope>NUCLEOTIDE SEQUENCE [LARGE SCALE GENOMIC DNA]</scope>
    <source>
        <strain evidence="5 6">2-79</strain>
    </source>
</reference>
<keyword evidence="2" id="KW-0680">Restriction system</keyword>